<feature type="binding site" evidence="9">
    <location>
        <begin position="301"/>
        <end position="306"/>
    </location>
    <ligand>
        <name>FAD</name>
        <dbReference type="ChEBI" id="CHEBI:57692"/>
    </ligand>
</feature>
<feature type="binding site" evidence="9">
    <location>
        <position position="219"/>
    </location>
    <ligand>
        <name>D-dopa</name>
        <dbReference type="ChEBI" id="CHEBI:149689"/>
    </ligand>
</feature>
<feature type="binding site" evidence="9">
    <location>
        <begin position="40"/>
        <end position="41"/>
    </location>
    <ligand>
        <name>FAD</name>
        <dbReference type="ChEBI" id="CHEBI:57692"/>
    </ligand>
</feature>
<feature type="binding site" evidence="9">
    <location>
        <position position="274"/>
    </location>
    <ligand>
        <name>D-dopa</name>
        <dbReference type="ChEBI" id="CHEBI:149689"/>
    </ligand>
</feature>
<dbReference type="GO" id="GO:0019478">
    <property type="term" value="P:D-amino acid catabolic process"/>
    <property type="evidence" value="ECO:0007669"/>
    <property type="project" value="TreeGrafter"/>
</dbReference>
<dbReference type="OrthoDB" id="246701at2"/>
<dbReference type="EMBL" id="CM000913">
    <property type="protein sequence ID" value="EFG10288.1"/>
    <property type="molecule type" value="Genomic_DNA"/>
</dbReference>
<comment type="cofactor">
    <cofactor evidence="1 9">
        <name>FAD</name>
        <dbReference type="ChEBI" id="CHEBI:57692"/>
    </cofactor>
</comment>
<comment type="catalytic activity">
    <reaction evidence="8">
        <text>a D-alpha-amino acid + O2 + H2O = a 2-oxocarboxylate + H2O2 + NH4(+)</text>
        <dbReference type="Rhea" id="RHEA:21816"/>
        <dbReference type="ChEBI" id="CHEBI:15377"/>
        <dbReference type="ChEBI" id="CHEBI:15379"/>
        <dbReference type="ChEBI" id="CHEBI:16240"/>
        <dbReference type="ChEBI" id="CHEBI:28938"/>
        <dbReference type="ChEBI" id="CHEBI:35179"/>
        <dbReference type="ChEBI" id="CHEBI:59871"/>
        <dbReference type="EC" id="1.4.3.3"/>
    </reaction>
    <physiologicalReaction direction="left-to-right" evidence="8">
        <dbReference type="Rhea" id="RHEA:21817"/>
    </physiologicalReaction>
</comment>
<dbReference type="PIRSF" id="PIRSF000189">
    <property type="entry name" value="D-aa_oxidase"/>
    <property type="match status" value="1"/>
</dbReference>
<feature type="binding site" evidence="9">
    <location>
        <position position="155"/>
    </location>
    <ligand>
        <name>FAD</name>
        <dbReference type="ChEBI" id="CHEBI:57692"/>
    </ligand>
</feature>
<dbReference type="SUPFAM" id="SSF54373">
    <property type="entry name" value="FAD-linked reductases, C-terminal domain"/>
    <property type="match status" value="1"/>
</dbReference>
<evidence type="ECO:0000256" key="4">
    <source>
        <dbReference type="ARBA" id="ARBA00022827"/>
    </source>
</evidence>
<dbReference type="GO" id="GO:0003884">
    <property type="term" value="F:D-amino-acid oxidase activity"/>
    <property type="evidence" value="ECO:0007669"/>
    <property type="project" value="UniProtKB-EC"/>
</dbReference>
<evidence type="ECO:0000256" key="1">
    <source>
        <dbReference type="ARBA" id="ARBA00001974"/>
    </source>
</evidence>
<evidence type="ECO:0000259" key="10">
    <source>
        <dbReference type="Pfam" id="PF01266"/>
    </source>
</evidence>
<proteinExistence type="inferred from homology"/>
<evidence type="ECO:0000256" key="8">
    <source>
        <dbReference type="ARBA" id="ARBA00049547"/>
    </source>
</evidence>
<name>E2PYB2_STRCL</name>
<dbReference type="Pfam" id="PF01266">
    <property type="entry name" value="DAO"/>
    <property type="match status" value="1"/>
</dbReference>
<keyword evidence="12" id="KW-1185">Reference proteome</keyword>
<dbReference type="Gene3D" id="3.40.50.720">
    <property type="entry name" value="NAD(P)-binding Rossmann-like Domain"/>
    <property type="match status" value="1"/>
</dbReference>
<dbReference type="SUPFAM" id="SSF51971">
    <property type="entry name" value="Nucleotide-binding domain"/>
    <property type="match status" value="1"/>
</dbReference>
<sequence length="322" mass="33280">MTGEVIVVGGGVSGLTTAVVLAEQGHRVRVRTREPAELTTSAVAGGLWLPYRIEPGEQVARWSVESFAVYEECAADPGTTGVRMVPGVLAGQSPDSLGAWARQVGGVRTARSGELRGAHPRGARARLPLIDMPAHLGWLRRRLEAAGGAVESRAVGSLTEAAATAATVVNCTGLAARELVPDPGVRPLRGQLVLVENPGVTEWFCLEDEAEEAASLSTYLLPQPGRLVLGGTVEDGDRRLEPDPATAAAIVARCARFFPGVAKARVLGHRVGLRPLRPAGVRIGAEPLPGGGLLVHNYGHGGAGVTVAWGCARAAAALVPAA</sequence>
<evidence type="ECO:0000256" key="3">
    <source>
        <dbReference type="ARBA" id="ARBA00022630"/>
    </source>
</evidence>
<keyword evidence="4 9" id="KW-0274">FAD</keyword>
<dbReference type="AlphaFoldDB" id="E2PYB2"/>
<keyword evidence="3" id="KW-0285">Flavoprotein</keyword>
<evidence type="ECO:0000313" key="12">
    <source>
        <dbReference type="Proteomes" id="UP000002357"/>
    </source>
</evidence>
<evidence type="ECO:0000256" key="5">
    <source>
        <dbReference type="ARBA" id="ARBA00023002"/>
    </source>
</evidence>
<comment type="similarity">
    <text evidence="2">Belongs to the DAMOX/DASOX family.</text>
</comment>
<dbReference type="PANTHER" id="PTHR11530">
    <property type="entry name" value="D-AMINO ACID OXIDASE"/>
    <property type="match status" value="1"/>
</dbReference>
<gene>
    <name evidence="11" type="ORF">SCLAV_5216</name>
</gene>
<dbReference type="GO" id="GO:0071949">
    <property type="term" value="F:FAD binding"/>
    <property type="evidence" value="ECO:0007669"/>
    <property type="project" value="InterPro"/>
</dbReference>
<evidence type="ECO:0000313" key="11">
    <source>
        <dbReference type="EMBL" id="EFG10288.1"/>
    </source>
</evidence>
<dbReference type="InterPro" id="IPR006076">
    <property type="entry name" value="FAD-dep_OxRdtase"/>
</dbReference>
<dbReference type="KEGG" id="sclf:BB341_02910"/>
<reference evidence="11 12" key="1">
    <citation type="journal article" date="2010" name="Genome Biol. Evol.">
        <title>The sequence of a 1.8-mb bacterial linear plasmid reveals a rich evolutionary reservoir of secondary metabolic pathways.</title>
        <authorList>
            <person name="Medema M.H."/>
            <person name="Trefzer A."/>
            <person name="Kovalchuk A."/>
            <person name="van den Berg M."/>
            <person name="Mueller U."/>
            <person name="Heijne W."/>
            <person name="Wu L."/>
            <person name="Alam M.T."/>
            <person name="Ronning C.M."/>
            <person name="Nierman W.C."/>
            <person name="Bovenberg R.A.L."/>
            <person name="Breitling R."/>
            <person name="Takano E."/>
        </authorList>
    </citation>
    <scope>NUCLEOTIDE SEQUENCE [LARGE SCALE GENOMIC DNA]</scope>
    <source>
        <strain evidence="12">ATCC 27064 / DSM 738 / JCM 4710 / NBRC 13307 / NCIMB 12785 / NRRL 3585 / VKM Ac-602</strain>
    </source>
</reference>
<feature type="binding site" evidence="9">
    <location>
        <position position="172"/>
    </location>
    <ligand>
        <name>FAD</name>
        <dbReference type="ChEBI" id="CHEBI:57692"/>
    </ligand>
</feature>
<keyword evidence="5" id="KW-0560">Oxidoreductase</keyword>
<dbReference type="EC" id="1.4.3.3" evidence="6"/>
<dbReference type="InterPro" id="IPR006181">
    <property type="entry name" value="D-amino_acid_oxidase_CS"/>
</dbReference>
<dbReference type="Gene3D" id="3.30.9.10">
    <property type="entry name" value="D-Amino Acid Oxidase, subunit A, domain 2"/>
    <property type="match status" value="1"/>
</dbReference>
<organism evidence="11 12">
    <name type="scientific">Streptomyces clavuligerus</name>
    <dbReference type="NCBI Taxonomy" id="1901"/>
    <lineage>
        <taxon>Bacteria</taxon>
        <taxon>Bacillati</taxon>
        <taxon>Actinomycetota</taxon>
        <taxon>Actinomycetes</taxon>
        <taxon>Kitasatosporales</taxon>
        <taxon>Streptomycetaceae</taxon>
        <taxon>Streptomyces</taxon>
    </lineage>
</organism>
<feature type="domain" description="FAD dependent oxidoreductase" evidence="10">
    <location>
        <begin position="5"/>
        <end position="318"/>
    </location>
</feature>
<dbReference type="eggNOG" id="COG0665">
    <property type="taxonomic scope" value="Bacteria"/>
</dbReference>
<evidence type="ECO:0000256" key="9">
    <source>
        <dbReference type="PIRSR" id="PIRSR000189-1"/>
    </source>
</evidence>
<dbReference type="PANTHER" id="PTHR11530:SF11">
    <property type="entry name" value="D-ASPARTATE OXIDASE"/>
    <property type="match status" value="1"/>
</dbReference>
<feature type="binding site" evidence="9">
    <location>
        <position position="302"/>
    </location>
    <ligand>
        <name>D-dopa</name>
        <dbReference type="ChEBI" id="CHEBI:149689"/>
    </ligand>
</feature>
<dbReference type="Proteomes" id="UP000002357">
    <property type="component" value="Chromosome"/>
</dbReference>
<accession>E2PYB2</accession>
<evidence type="ECO:0000256" key="7">
    <source>
        <dbReference type="ARBA" id="ARBA00039751"/>
    </source>
</evidence>
<dbReference type="PROSITE" id="PS00677">
    <property type="entry name" value="DAO"/>
    <property type="match status" value="1"/>
</dbReference>
<protein>
    <recommendedName>
        <fullName evidence="7">D-amino-acid oxidase</fullName>
        <ecNumber evidence="6">1.4.3.3</ecNumber>
    </recommendedName>
</protein>
<evidence type="ECO:0000256" key="6">
    <source>
        <dbReference type="ARBA" id="ARBA00039101"/>
    </source>
</evidence>
<evidence type="ECO:0000256" key="2">
    <source>
        <dbReference type="ARBA" id="ARBA00006730"/>
    </source>
</evidence>
<dbReference type="RefSeq" id="WP_003962478.1">
    <property type="nucleotide sequence ID" value="NZ_CM000913.1"/>
</dbReference>
<dbReference type="GO" id="GO:0005737">
    <property type="term" value="C:cytoplasm"/>
    <property type="evidence" value="ECO:0007669"/>
    <property type="project" value="TreeGrafter"/>
</dbReference>
<dbReference type="InterPro" id="IPR023209">
    <property type="entry name" value="DAO"/>
</dbReference>
<dbReference type="GeneID" id="93728358"/>
<dbReference type="STRING" id="1901.BB341_02910"/>